<comment type="caution">
    <text evidence="2">The sequence shown here is derived from an EMBL/GenBank/DDBJ whole genome shotgun (WGS) entry which is preliminary data.</text>
</comment>
<name>A0A850R940_9GAMM</name>
<organism evidence="2 3">
    <name type="scientific">Allochromatium humboldtianum</name>
    <dbReference type="NCBI Taxonomy" id="504901"/>
    <lineage>
        <taxon>Bacteria</taxon>
        <taxon>Pseudomonadati</taxon>
        <taxon>Pseudomonadota</taxon>
        <taxon>Gammaproteobacteria</taxon>
        <taxon>Chromatiales</taxon>
        <taxon>Chromatiaceae</taxon>
        <taxon>Allochromatium</taxon>
    </lineage>
</organism>
<reference evidence="2 3" key="1">
    <citation type="submission" date="2020-06" db="EMBL/GenBank/DDBJ databases">
        <title>Whole-genome sequence of Allochromatium humboldtianum DSM 21881, type strain.</title>
        <authorList>
            <person name="Kyndt J.A."/>
            <person name="Meyer T.E."/>
        </authorList>
    </citation>
    <scope>NUCLEOTIDE SEQUENCE [LARGE SCALE GENOMIC DNA]</scope>
    <source>
        <strain evidence="2 3">DSM 21881</strain>
    </source>
</reference>
<evidence type="ECO:0000313" key="2">
    <source>
        <dbReference type="EMBL" id="NVZ07802.1"/>
    </source>
</evidence>
<keyword evidence="3" id="KW-1185">Reference proteome</keyword>
<dbReference type="RefSeq" id="WP_176974606.1">
    <property type="nucleotide sequence ID" value="NZ_JABZEO010000001.1"/>
</dbReference>
<dbReference type="Proteomes" id="UP000592294">
    <property type="component" value="Unassembled WGS sequence"/>
</dbReference>
<dbReference type="EMBL" id="JABZEO010000001">
    <property type="protein sequence ID" value="NVZ07802.1"/>
    <property type="molecule type" value="Genomic_DNA"/>
</dbReference>
<keyword evidence="1" id="KW-0732">Signal</keyword>
<dbReference type="AlphaFoldDB" id="A0A850R940"/>
<feature type="chain" id="PRO_5032684558" description="Rap1a immunity protein domain-containing protein" evidence="1">
    <location>
        <begin position="27"/>
        <end position="142"/>
    </location>
</feature>
<accession>A0A850R940</accession>
<feature type="signal peptide" evidence="1">
    <location>
        <begin position="1"/>
        <end position="26"/>
    </location>
</feature>
<protein>
    <recommendedName>
        <fullName evidence="4">Rap1a immunity protein domain-containing protein</fullName>
    </recommendedName>
</protein>
<proteinExistence type="predicted"/>
<gene>
    <name evidence="2" type="ORF">HW932_00830</name>
</gene>
<evidence type="ECO:0000313" key="3">
    <source>
        <dbReference type="Proteomes" id="UP000592294"/>
    </source>
</evidence>
<evidence type="ECO:0000256" key="1">
    <source>
        <dbReference type="SAM" id="SignalP"/>
    </source>
</evidence>
<evidence type="ECO:0008006" key="4">
    <source>
        <dbReference type="Google" id="ProtNLM"/>
    </source>
</evidence>
<sequence>MGDHSSLVRLGCAAGLALSLSLPVHAAEPPPESPVERLAVPALWGQGTKSCAAYLASRPGPGTPAGIASEEYRLYRQWLAGLVTGLNLAVGRDVLAGGELDAAMLRIGALCEKQPQEDFFNTSLRLIRSLGQLQGDSGRAKQ</sequence>